<dbReference type="Pfam" id="PF03450">
    <property type="entry name" value="CO_deh_flav_C"/>
    <property type="match status" value="1"/>
</dbReference>
<dbReference type="GO" id="GO:0016491">
    <property type="term" value="F:oxidoreductase activity"/>
    <property type="evidence" value="ECO:0007669"/>
    <property type="project" value="UniProtKB-KW"/>
</dbReference>
<dbReference type="InterPro" id="IPR002346">
    <property type="entry name" value="Mopterin_DH_FAD-bd"/>
</dbReference>
<dbReference type="InterPro" id="IPR036318">
    <property type="entry name" value="FAD-bd_PCMH-like_sf"/>
</dbReference>
<dbReference type="InterPro" id="IPR036010">
    <property type="entry name" value="2Fe-2S_ferredoxin-like_sf"/>
</dbReference>
<organism evidence="8">
    <name type="scientific">Candidatus Kentrum sp. LPFa</name>
    <dbReference type="NCBI Taxonomy" id="2126335"/>
    <lineage>
        <taxon>Bacteria</taxon>
        <taxon>Pseudomonadati</taxon>
        <taxon>Pseudomonadota</taxon>
        <taxon>Gammaproteobacteria</taxon>
        <taxon>Candidatus Kentrum</taxon>
    </lineage>
</organism>
<dbReference type="InterPro" id="IPR001041">
    <property type="entry name" value="2Fe-2S_ferredoxin-type"/>
</dbReference>
<keyword evidence="2" id="KW-0479">Metal-binding</keyword>
<dbReference type="EMBL" id="CAADFK010000251">
    <property type="protein sequence ID" value="VFK21363.1"/>
    <property type="molecule type" value="Genomic_DNA"/>
</dbReference>
<dbReference type="InterPro" id="IPR016166">
    <property type="entry name" value="FAD-bd_PCMH"/>
</dbReference>
<dbReference type="Pfam" id="PF00941">
    <property type="entry name" value="FAD_binding_5"/>
    <property type="match status" value="1"/>
</dbReference>
<dbReference type="InterPro" id="IPR005107">
    <property type="entry name" value="CO_DH_flav_C"/>
</dbReference>
<evidence type="ECO:0000256" key="3">
    <source>
        <dbReference type="ARBA" id="ARBA00022827"/>
    </source>
</evidence>
<dbReference type="InterPro" id="IPR002888">
    <property type="entry name" value="2Fe-2S-bd"/>
</dbReference>
<dbReference type="InterPro" id="IPR036884">
    <property type="entry name" value="2Fe-2S-bd_dom_sf"/>
</dbReference>
<protein>
    <submittedName>
        <fullName evidence="8">Xanthine dehydrogenase small subunit</fullName>
    </submittedName>
</protein>
<sequence>MIDFILNDRNVRADAPPGGMLLDFLRDSARLMGVREGCHEGACGACLVLVGDGEMSYGALNACLLPLAEVEGRHVVTIEGLHGEGDDGLTPIQQAIAEESAAQCGFCTPGIILALTGFFLNNRSPDMARAMIAMGGNICRCTGYQSMRRAIAGLCERFSDSGGDDRTETHGEWLVAQGILPRYFLEIPNRLRGLPVSPREQIGAPPGVIIGGGTDLERRKTRAPRDSAVRYLSREEGLQRIRLAAGRCHIGAATTLEEIGNSPVMQGLFPGIRAYFDRIASEPIRRRITLGGNIAHASSVADAAVFFLATGASVVLAKGEGRRELALKDFFAARERPHKEDGELLEEIHFTAPGGDSRFHFEKVSKRAWFDIASVNSAMQATMHDGAIEKVDLSAGGVAKIPLYLARTVAYLTGKEPNIDTAREAGSIAQSEIAPVDDARGSADYKRLLLRRLIHAHFLTLFPEQVTPEGLP</sequence>
<evidence type="ECO:0000259" key="7">
    <source>
        <dbReference type="PROSITE" id="PS51387"/>
    </source>
</evidence>
<evidence type="ECO:0000256" key="4">
    <source>
        <dbReference type="ARBA" id="ARBA00023002"/>
    </source>
</evidence>
<dbReference type="InterPro" id="IPR016208">
    <property type="entry name" value="Ald_Oxase/xanthine_DH-like"/>
</dbReference>
<dbReference type="PROSITE" id="PS00197">
    <property type="entry name" value="2FE2S_FER_1"/>
    <property type="match status" value="1"/>
</dbReference>
<evidence type="ECO:0000313" key="8">
    <source>
        <dbReference type="EMBL" id="VFK21363.1"/>
    </source>
</evidence>
<dbReference type="InterPro" id="IPR036683">
    <property type="entry name" value="CO_DH_flav_C_dom_sf"/>
</dbReference>
<feature type="domain" description="FAD-binding PCMH-type" evidence="7">
    <location>
        <begin position="176"/>
        <end position="354"/>
    </location>
</feature>
<dbReference type="AlphaFoldDB" id="A0A450WWB2"/>
<dbReference type="SMART" id="SM01092">
    <property type="entry name" value="CO_deh_flav_C"/>
    <property type="match status" value="1"/>
</dbReference>
<dbReference type="InterPro" id="IPR016169">
    <property type="entry name" value="FAD-bd_PCMH_sub2"/>
</dbReference>
<evidence type="ECO:0000256" key="5">
    <source>
        <dbReference type="ARBA" id="ARBA00023004"/>
    </source>
</evidence>
<dbReference type="CDD" id="cd00207">
    <property type="entry name" value="fer2"/>
    <property type="match status" value="1"/>
</dbReference>
<dbReference type="Pfam" id="PF01799">
    <property type="entry name" value="Fer2_2"/>
    <property type="match status" value="1"/>
</dbReference>
<keyword evidence="4" id="KW-0560">Oxidoreductase</keyword>
<dbReference type="Gene3D" id="1.10.150.120">
    <property type="entry name" value="[2Fe-2S]-binding domain"/>
    <property type="match status" value="1"/>
</dbReference>
<dbReference type="SUPFAM" id="SSF56176">
    <property type="entry name" value="FAD-binding/transporter-associated domain-like"/>
    <property type="match status" value="1"/>
</dbReference>
<gene>
    <name evidence="8" type="ORF">BECKLPF1236B_GA0070989_12511</name>
</gene>
<dbReference type="Gene3D" id="3.30.465.10">
    <property type="match status" value="1"/>
</dbReference>
<evidence type="ECO:0000256" key="1">
    <source>
        <dbReference type="ARBA" id="ARBA00022630"/>
    </source>
</evidence>
<keyword evidence="1" id="KW-0285">Flavoprotein</keyword>
<accession>A0A450WWB2</accession>
<dbReference type="Gene3D" id="3.30.390.50">
    <property type="entry name" value="CO dehydrogenase flavoprotein, C-terminal domain"/>
    <property type="match status" value="1"/>
</dbReference>
<proteinExistence type="predicted"/>
<feature type="domain" description="2Fe-2S ferredoxin-type" evidence="6">
    <location>
        <begin position="1"/>
        <end position="81"/>
    </location>
</feature>
<evidence type="ECO:0000256" key="2">
    <source>
        <dbReference type="ARBA" id="ARBA00022723"/>
    </source>
</evidence>
<dbReference type="InterPro" id="IPR006058">
    <property type="entry name" value="2Fe2S_fd_BS"/>
</dbReference>
<dbReference type="SUPFAM" id="SSF54292">
    <property type="entry name" value="2Fe-2S ferredoxin-like"/>
    <property type="match status" value="1"/>
</dbReference>
<dbReference type="SUPFAM" id="SSF55447">
    <property type="entry name" value="CO dehydrogenase flavoprotein C-terminal domain-like"/>
    <property type="match status" value="1"/>
</dbReference>
<dbReference type="InterPro" id="IPR012675">
    <property type="entry name" value="Beta-grasp_dom_sf"/>
</dbReference>
<name>A0A450WWB2_9GAMM</name>
<keyword evidence="3" id="KW-0274">FAD</keyword>
<keyword evidence="5" id="KW-0408">Iron</keyword>
<dbReference type="PROSITE" id="PS51085">
    <property type="entry name" value="2FE2S_FER_2"/>
    <property type="match status" value="1"/>
</dbReference>
<evidence type="ECO:0000259" key="6">
    <source>
        <dbReference type="PROSITE" id="PS51085"/>
    </source>
</evidence>
<dbReference type="Pfam" id="PF00111">
    <property type="entry name" value="Fer2"/>
    <property type="match status" value="1"/>
</dbReference>
<dbReference type="GO" id="GO:0071949">
    <property type="term" value="F:FAD binding"/>
    <property type="evidence" value="ECO:0007669"/>
    <property type="project" value="InterPro"/>
</dbReference>
<dbReference type="PANTHER" id="PTHR45444">
    <property type="entry name" value="XANTHINE DEHYDROGENASE"/>
    <property type="match status" value="1"/>
</dbReference>
<dbReference type="GO" id="GO:0051537">
    <property type="term" value="F:2 iron, 2 sulfur cluster binding"/>
    <property type="evidence" value="ECO:0007669"/>
    <property type="project" value="InterPro"/>
</dbReference>
<dbReference type="SUPFAM" id="SSF47741">
    <property type="entry name" value="CO dehydrogenase ISP C-domain like"/>
    <property type="match status" value="1"/>
</dbReference>
<dbReference type="PROSITE" id="PS51387">
    <property type="entry name" value="FAD_PCMH"/>
    <property type="match status" value="1"/>
</dbReference>
<reference evidence="8" key="1">
    <citation type="submission" date="2019-02" db="EMBL/GenBank/DDBJ databases">
        <authorList>
            <person name="Gruber-Vodicka R. H."/>
            <person name="Seah K. B. B."/>
        </authorList>
    </citation>
    <scope>NUCLEOTIDE SEQUENCE</scope>
    <source>
        <strain evidence="8">BECK_S313</strain>
    </source>
</reference>
<dbReference type="Gene3D" id="3.10.20.30">
    <property type="match status" value="1"/>
</dbReference>
<dbReference type="GO" id="GO:0005506">
    <property type="term" value="F:iron ion binding"/>
    <property type="evidence" value="ECO:0007669"/>
    <property type="project" value="InterPro"/>
</dbReference>
<dbReference type="PANTHER" id="PTHR45444:SF3">
    <property type="entry name" value="XANTHINE DEHYDROGENASE"/>
    <property type="match status" value="1"/>
</dbReference>